<dbReference type="InterPro" id="IPR027417">
    <property type="entry name" value="P-loop_NTPase"/>
</dbReference>
<sequence length="697" mass="77848">MNSASMSNQLCDSQLQLQEASLRYLDQTEQLDTLKKTCLSYRESKENAVYSFIIKIDCAEITEVDAPLGNLVLHQPQEARKIFQEVCYVSLRCLKLLPSEVTCSQVLVNLKLSDLPQLKSYQLTTGELHSCKFESRFYKFVGTVCSISSPVKYSRCAKYRCPESRCYGAADNFYIRCHIEGAKEHQTVRRDFNCVYCGSILREDVTCRILGERVTVQMVEGDVFPLHQFWGTDCYLGRYRQSVTIVLRDEFLNLQLGGCYCVIGIPVKEFTGNSAVSVMIEANNVFKVALTMPKEPRHHLSQTLRQLLANRATSPWSFAVGLAYLFADGITPAGTYHRLKLCILLSLVDAASRSSKRDLQGFLDLMAVGVDSNLIQRLLIYGASFAPRAIIHNSSQPLLAPLYRDSDGSGCYIEGGSVLLAHQGVCMLGDIDSLKKDGKEKLQHVMENRAIHVDQSRTLSSSSAQQQTFLVECNLWGYACSPQHQDPVEVFSASEAKRSRRKSILECFPMVLVCDSSNPTTEEYAELSIVRRTLLGAMQDKDLLGDGNSVITPSEIKELLQVASETAVEFSAPAMQLLKGYFVASRRVRSSGVHSAPFPPAALQTLACMSRALTQLSQRNEVCVEDAAFAVLLYEEAVTARYGYSVLDVQPKPHFKDGNISEYLGPENDALMLNFLARLSRFCRSHVPDFNMYESED</sequence>
<dbReference type="PANTHER" id="PTHR11630">
    <property type="entry name" value="DNA REPLICATION LICENSING FACTOR MCM FAMILY MEMBER"/>
    <property type="match status" value="1"/>
</dbReference>
<protein>
    <submittedName>
        <fullName evidence="5">MCM domain-containing protein 2-like</fullName>
    </submittedName>
</protein>
<dbReference type="Proteomes" id="UP000694845">
    <property type="component" value="Unplaced"/>
</dbReference>
<accession>A0A8B7XI93</accession>
<evidence type="ECO:0000256" key="1">
    <source>
        <dbReference type="ARBA" id="ARBA00022741"/>
    </source>
</evidence>
<dbReference type="GO" id="GO:0005634">
    <property type="term" value="C:nucleus"/>
    <property type="evidence" value="ECO:0007669"/>
    <property type="project" value="TreeGrafter"/>
</dbReference>
<dbReference type="OrthoDB" id="2015372at2759"/>
<dbReference type="InterPro" id="IPR058769">
    <property type="entry name" value="MCMDC2_N"/>
</dbReference>
<feature type="domain" description="MCM C-terminal AAA(+) ATPase" evidence="3">
    <location>
        <begin position="341"/>
        <end position="465"/>
    </location>
</feature>
<dbReference type="PANTHER" id="PTHR11630:SF75">
    <property type="entry name" value="MINICHROMOSOME MAINTENANCE DOMAIN-CONTAINING PROTEIN 2"/>
    <property type="match status" value="1"/>
</dbReference>
<keyword evidence="1" id="KW-0547">Nucleotide-binding</keyword>
<dbReference type="KEGG" id="aplc:110973273"/>
<dbReference type="RefSeq" id="XP_022079655.1">
    <property type="nucleotide sequence ID" value="XM_022223963.1"/>
</dbReference>
<reference evidence="5" key="1">
    <citation type="submission" date="2025-08" db="UniProtKB">
        <authorList>
            <consortium name="RefSeq"/>
        </authorList>
    </citation>
    <scope>IDENTIFICATION</scope>
</reference>
<evidence type="ECO:0000313" key="5">
    <source>
        <dbReference type="RefSeq" id="XP_022079655.1"/>
    </source>
</evidence>
<organism evidence="4 5">
    <name type="scientific">Acanthaster planci</name>
    <name type="common">Crown-of-thorns starfish</name>
    <dbReference type="NCBI Taxonomy" id="133434"/>
    <lineage>
        <taxon>Eukaryota</taxon>
        <taxon>Metazoa</taxon>
        <taxon>Echinodermata</taxon>
        <taxon>Eleutherozoa</taxon>
        <taxon>Asterozoa</taxon>
        <taxon>Asteroidea</taxon>
        <taxon>Valvatacea</taxon>
        <taxon>Valvatida</taxon>
        <taxon>Acanthasteridae</taxon>
        <taxon>Acanthaster</taxon>
    </lineage>
</organism>
<dbReference type="CTD" id="157777"/>
<gene>
    <name evidence="5" type="primary">LOC110973273</name>
</gene>
<dbReference type="GO" id="GO:0017116">
    <property type="term" value="F:single-stranded DNA helicase activity"/>
    <property type="evidence" value="ECO:0007669"/>
    <property type="project" value="TreeGrafter"/>
</dbReference>
<dbReference type="Pfam" id="PF00493">
    <property type="entry name" value="MCM"/>
    <property type="match status" value="1"/>
</dbReference>
<evidence type="ECO:0000256" key="2">
    <source>
        <dbReference type="ARBA" id="ARBA00022840"/>
    </source>
</evidence>
<evidence type="ECO:0000259" key="3">
    <source>
        <dbReference type="PROSITE" id="PS50051"/>
    </source>
</evidence>
<dbReference type="GeneID" id="110973273"/>
<dbReference type="InterPro" id="IPR031327">
    <property type="entry name" value="MCM"/>
</dbReference>
<name>A0A8B7XI93_ACAPL</name>
<dbReference type="InterPro" id="IPR001208">
    <property type="entry name" value="MCM_dom"/>
</dbReference>
<dbReference type="Pfam" id="PF26063">
    <property type="entry name" value="MCMDC2_N"/>
    <property type="match status" value="1"/>
</dbReference>
<evidence type="ECO:0000313" key="4">
    <source>
        <dbReference type="Proteomes" id="UP000694845"/>
    </source>
</evidence>
<dbReference type="Gene3D" id="3.40.50.300">
    <property type="entry name" value="P-loop containing nucleotide triphosphate hydrolases"/>
    <property type="match status" value="1"/>
</dbReference>
<dbReference type="GO" id="GO:0003677">
    <property type="term" value="F:DNA binding"/>
    <property type="evidence" value="ECO:0007669"/>
    <property type="project" value="InterPro"/>
</dbReference>
<proteinExistence type="predicted"/>
<dbReference type="PROSITE" id="PS50051">
    <property type="entry name" value="MCM_2"/>
    <property type="match status" value="1"/>
</dbReference>
<dbReference type="GO" id="GO:0000727">
    <property type="term" value="P:double-strand break repair via break-induced replication"/>
    <property type="evidence" value="ECO:0007669"/>
    <property type="project" value="TreeGrafter"/>
</dbReference>
<keyword evidence="4" id="KW-1185">Reference proteome</keyword>
<keyword evidence="2" id="KW-0067">ATP-binding</keyword>
<dbReference type="AlphaFoldDB" id="A0A8B7XI93"/>
<dbReference type="OMA" id="SICLVPR"/>
<dbReference type="GO" id="GO:0005524">
    <property type="term" value="F:ATP binding"/>
    <property type="evidence" value="ECO:0007669"/>
    <property type="project" value="UniProtKB-KW"/>
</dbReference>